<comment type="caution">
    <text evidence="1">The sequence shown here is derived from an EMBL/GenBank/DDBJ whole genome shotgun (WGS) entry which is preliminary data.</text>
</comment>
<name>A0AA88KK10_NAELO</name>
<organism evidence="1 2">
    <name type="scientific">Naegleria lovaniensis</name>
    <name type="common">Amoeba</name>
    <dbReference type="NCBI Taxonomy" id="51637"/>
    <lineage>
        <taxon>Eukaryota</taxon>
        <taxon>Discoba</taxon>
        <taxon>Heterolobosea</taxon>
        <taxon>Tetramitia</taxon>
        <taxon>Eutetramitia</taxon>
        <taxon>Vahlkampfiidae</taxon>
        <taxon>Naegleria</taxon>
    </lineage>
</organism>
<reference evidence="1 2" key="1">
    <citation type="journal article" date="2018" name="BMC Genomics">
        <title>The genome of Naegleria lovaniensis, the basis for a comparative approach to unravel pathogenicity factors of the human pathogenic amoeba N. fowleri.</title>
        <authorList>
            <person name="Liechti N."/>
            <person name="Schurch N."/>
            <person name="Bruggmann R."/>
            <person name="Wittwer M."/>
        </authorList>
    </citation>
    <scope>NUCLEOTIDE SEQUENCE [LARGE SCALE GENOMIC DNA]</scope>
    <source>
        <strain evidence="1 2">ATCC 30569</strain>
    </source>
</reference>
<keyword evidence="2" id="KW-1185">Reference proteome</keyword>
<evidence type="ECO:0000313" key="2">
    <source>
        <dbReference type="Proteomes" id="UP000816034"/>
    </source>
</evidence>
<proteinExistence type="predicted"/>
<dbReference type="AlphaFoldDB" id="A0AA88KK10"/>
<sequence length="901" mass="102352">MKRTTTINRILQGLNSHRNTLSITSNHIYVLHSTSSLKPLMKHAAVVPNNNNKLLNHPATTSFGQIRSYTTTNWLKEKEASTNESGESTSALLSSEPITLNLMDYKKWNAQQVASLLTSPKSLSGAGLSVDDVKPLYEAGFDGSSLHNIVENIKMDGVKYAIKAMYGSKDFTQVSENTCQTVVFWVLDQLMTRQYSLWQLEPVSKQIIQKLGEPIAKGGADLSLDQVSSLDGKTLYNIANDVVSSKETSFIRNLDLSSGTTVVQWVKQFLLQNHKIQIELKNFPSSISFEAPIFNNLAYQNNKNTVEMMADVLIGNIYKHMMGQALRDQELLINSAYFGSGKTRLGVEFLALWKKQMSKHPEMRKKFEVDYSKAAVEQLEKSKVIYVNCRTYRIINNNLQETFTKLRDDIERYIGGSITSTPCYIIIDEIGSWLYYYEPLRRPNIHRYFCAMYDILNEFIFPFQKISTVSLYVCGKGAFLDIIGQCKLRPTLPPQTLMKEVHLEALSRKHIESGIVNSDFVGSLVSHFKELNLFDYFLDQIQEETQGVPNYVVHYVFNNRKLLLNCKTKENIDQALVQIRSTLSTSFKAPFEQFSNHPILMKVYQYLLFAGISKLEATEAFNMGEFTTNGTEFEGVTTLSTYDIATMLNCFLQPVKDNRYRLLFPKAIIDQYVKSPAASSNMFAISHIVEEYGPVLSLGNIMEHLTLVNFRFRMNWGSIQRLSIGEVFPFLKNTCVENIPCKPLEVVNLRMKLMTNETSNLNSWKKVIAMLDGGKLGCFYDHSHSPDKIWQINLGSKKIFIMIQDKNVGELSISKLREEIDKNEKIRKALDETIETKLIMVFMVRGNAKFSGHYLGGTTIGGIPLHRHTSVIILTEEEISDFLGDKNLEALQKLSGLKKQD</sequence>
<dbReference type="Proteomes" id="UP000816034">
    <property type="component" value="Unassembled WGS sequence"/>
</dbReference>
<dbReference type="EMBL" id="PYSW02000024">
    <property type="protein sequence ID" value="KAG2382443.1"/>
    <property type="molecule type" value="Genomic_DNA"/>
</dbReference>
<gene>
    <name evidence="1" type="ORF">C9374_005645</name>
</gene>
<accession>A0AA88KK10</accession>
<evidence type="ECO:0000313" key="1">
    <source>
        <dbReference type="EMBL" id="KAG2382443.1"/>
    </source>
</evidence>
<protein>
    <submittedName>
        <fullName evidence="1">Uncharacterized protein</fullName>
    </submittedName>
</protein>
<dbReference type="GeneID" id="68098100"/>
<dbReference type="RefSeq" id="XP_044548122.1">
    <property type="nucleotide sequence ID" value="XM_044695418.1"/>
</dbReference>